<dbReference type="STRING" id="1169540.A0A0G4H6X0"/>
<dbReference type="EC" id="2.1.2.2" evidence="2"/>
<dbReference type="OMA" id="HYVDEGM"/>
<name>A0A0G4H6X0_VITBC</name>
<evidence type="ECO:0000256" key="1">
    <source>
        <dbReference type="ARBA" id="ARBA00005054"/>
    </source>
</evidence>
<keyword evidence="7" id="KW-1185">Reference proteome</keyword>
<gene>
    <name evidence="6" type="ORF">Vbra_19676</name>
</gene>
<sequence length="228" mass="24947">MGSDENPLPRVLVFASGTKDGGGSGFEKLVENARAGKLRAEIVGVVSNHSDGGVKQRADRLGVPFKHFPLPRNGETYAALLREFRAEWVALSGWLKLVCVRNDEKGTPGVDPARTINIHPGLLPRFGGAGMYGHHVHQAVYEAYQKAEVTEAGCTMHFVTEKYDDGPTIFRTTVPLTPDDTPDTIAAKVNALEHEYQSYVTDLVVNGEISWDGKSRDSLRVPPGYKFL</sequence>
<dbReference type="OrthoDB" id="2018833at2759"/>
<dbReference type="GO" id="GO:0006189">
    <property type="term" value="P:'de novo' IMP biosynthetic process"/>
    <property type="evidence" value="ECO:0007669"/>
    <property type="project" value="TreeGrafter"/>
</dbReference>
<organism evidence="6 7">
    <name type="scientific">Vitrella brassicaformis (strain CCMP3155)</name>
    <dbReference type="NCBI Taxonomy" id="1169540"/>
    <lineage>
        <taxon>Eukaryota</taxon>
        <taxon>Sar</taxon>
        <taxon>Alveolata</taxon>
        <taxon>Colpodellida</taxon>
        <taxon>Vitrellaceae</taxon>
        <taxon>Vitrella</taxon>
    </lineage>
</organism>
<dbReference type="PANTHER" id="PTHR43369:SF2">
    <property type="entry name" value="PHOSPHORIBOSYLGLYCINAMIDE FORMYLTRANSFERASE"/>
    <property type="match status" value="1"/>
</dbReference>
<dbReference type="PhylomeDB" id="A0A0G4H6X0"/>
<dbReference type="PANTHER" id="PTHR43369">
    <property type="entry name" value="PHOSPHORIBOSYLGLYCINAMIDE FORMYLTRANSFERASE"/>
    <property type="match status" value="1"/>
</dbReference>
<dbReference type="VEuPathDB" id="CryptoDB:Vbra_19676"/>
<dbReference type="GO" id="GO:0005829">
    <property type="term" value="C:cytosol"/>
    <property type="evidence" value="ECO:0007669"/>
    <property type="project" value="TreeGrafter"/>
</dbReference>
<evidence type="ECO:0000256" key="4">
    <source>
        <dbReference type="ARBA" id="ARBA00022755"/>
    </source>
</evidence>
<dbReference type="AlphaFoldDB" id="A0A0G4H6X0"/>
<comment type="pathway">
    <text evidence="1">Purine metabolism; IMP biosynthesis via de novo pathway; N(2)-formyl-N(1)-(5-phospho-D-ribosyl)glycinamide from N(1)-(5-phospho-D-ribosyl)glycinamide (10-formyl THF route): step 1/1.</text>
</comment>
<keyword evidence="3" id="KW-0808">Transferase</keyword>
<dbReference type="InterPro" id="IPR036477">
    <property type="entry name" value="Formyl_transf_N_sf"/>
</dbReference>
<dbReference type="InParanoid" id="A0A0G4H6X0"/>
<evidence type="ECO:0000256" key="3">
    <source>
        <dbReference type="ARBA" id="ARBA00022679"/>
    </source>
</evidence>
<protein>
    <recommendedName>
        <fullName evidence="2">phosphoribosylglycinamide formyltransferase 1</fullName>
        <ecNumber evidence="2">2.1.2.2</ecNumber>
    </recommendedName>
</protein>
<dbReference type="Pfam" id="PF00551">
    <property type="entry name" value="Formyl_trans_N"/>
    <property type="match status" value="1"/>
</dbReference>
<dbReference type="GO" id="GO:0004644">
    <property type="term" value="F:phosphoribosylglycinamide formyltransferase activity"/>
    <property type="evidence" value="ECO:0007669"/>
    <property type="project" value="UniProtKB-EC"/>
</dbReference>
<accession>A0A0G4H6X0</accession>
<proteinExistence type="predicted"/>
<dbReference type="SUPFAM" id="SSF53328">
    <property type="entry name" value="Formyltransferase"/>
    <property type="match status" value="1"/>
</dbReference>
<evidence type="ECO:0000256" key="2">
    <source>
        <dbReference type="ARBA" id="ARBA00012254"/>
    </source>
</evidence>
<evidence type="ECO:0000259" key="5">
    <source>
        <dbReference type="Pfam" id="PF00551"/>
    </source>
</evidence>
<reference evidence="6 7" key="1">
    <citation type="submission" date="2014-11" db="EMBL/GenBank/DDBJ databases">
        <authorList>
            <person name="Zhu J."/>
            <person name="Qi W."/>
            <person name="Song R."/>
        </authorList>
    </citation>
    <scope>NUCLEOTIDE SEQUENCE [LARGE SCALE GENOMIC DNA]</scope>
</reference>
<evidence type="ECO:0000313" key="7">
    <source>
        <dbReference type="Proteomes" id="UP000041254"/>
    </source>
</evidence>
<dbReference type="InterPro" id="IPR002376">
    <property type="entry name" value="Formyl_transf_N"/>
</dbReference>
<dbReference type="Gene3D" id="3.40.50.170">
    <property type="entry name" value="Formyl transferase, N-terminal domain"/>
    <property type="match status" value="1"/>
</dbReference>
<dbReference type="Proteomes" id="UP000041254">
    <property type="component" value="Unassembled WGS sequence"/>
</dbReference>
<dbReference type="EMBL" id="CDMY01001045">
    <property type="protein sequence ID" value="CEM39602.1"/>
    <property type="molecule type" value="Genomic_DNA"/>
</dbReference>
<feature type="domain" description="Formyl transferase N-terminal" evidence="5">
    <location>
        <begin position="10"/>
        <end position="196"/>
    </location>
</feature>
<evidence type="ECO:0000313" key="6">
    <source>
        <dbReference type="EMBL" id="CEM39602.1"/>
    </source>
</evidence>
<keyword evidence="4" id="KW-0658">Purine biosynthesis</keyword>